<evidence type="ECO:0000313" key="2">
    <source>
        <dbReference type="WBParaSite" id="ALUE_0001422001-mRNA-1"/>
    </source>
</evidence>
<reference evidence="2" key="1">
    <citation type="submission" date="2017-02" db="UniProtKB">
        <authorList>
            <consortium name="WormBaseParasite"/>
        </authorList>
    </citation>
    <scope>IDENTIFICATION</scope>
</reference>
<proteinExistence type="predicted"/>
<name>A0A0M3I9Q6_ASCLU</name>
<accession>A0A0M3I9Q6</accession>
<keyword evidence="1" id="KW-1185">Reference proteome</keyword>
<evidence type="ECO:0000313" key="1">
    <source>
        <dbReference type="Proteomes" id="UP000036681"/>
    </source>
</evidence>
<sequence length="82" mass="9093">METPSKSTVSTRYCIPLVLPLTLSPPWVAAGALRVKQDEALDSTLLADVTFLMSKADSQSGQWLSKYKQIILSTTSLWKFQC</sequence>
<dbReference type="Proteomes" id="UP000036681">
    <property type="component" value="Unplaced"/>
</dbReference>
<dbReference type="AlphaFoldDB" id="A0A0M3I9Q6"/>
<organism evidence="1 2">
    <name type="scientific">Ascaris lumbricoides</name>
    <name type="common">Giant roundworm</name>
    <dbReference type="NCBI Taxonomy" id="6252"/>
    <lineage>
        <taxon>Eukaryota</taxon>
        <taxon>Metazoa</taxon>
        <taxon>Ecdysozoa</taxon>
        <taxon>Nematoda</taxon>
        <taxon>Chromadorea</taxon>
        <taxon>Rhabditida</taxon>
        <taxon>Spirurina</taxon>
        <taxon>Ascaridomorpha</taxon>
        <taxon>Ascaridoidea</taxon>
        <taxon>Ascarididae</taxon>
        <taxon>Ascaris</taxon>
    </lineage>
</organism>
<protein>
    <submittedName>
        <fullName evidence="2">Secreted protein</fullName>
    </submittedName>
</protein>
<dbReference type="WBParaSite" id="ALUE_0001422001-mRNA-1">
    <property type="protein sequence ID" value="ALUE_0001422001-mRNA-1"/>
    <property type="gene ID" value="ALUE_0001422001"/>
</dbReference>